<sequence precursor="true">MRRLGAVLLGLVLLASGCAAGPGTAEPSKPHKKPNFIFVLADDLDDTLMPYMPKTARDITAQGVTLNRYYVNLSWCCPSRASTLRGQYAHNTGVWSNNPPNGGFMEFYKRGEEKDTLATWLAKAGYRNGLFGKYLNGYPEQVPSLPLTRVPPGWDTWVAPVAGHPFQGFDYTLNVNGSLVKRPPSPKTYLTDVLSQYAQQFVTAQDKRPFFAYIAPVTPHPPAVPAPRHKKLYPGLKAPRTPAYDAAPAGKTTEVRRLPPLTSGEERRWDTLFRHRAQSMRAIDDMVDALVTALRAAGRLDDTYIVVTSDNGFHIGDYRMPPGKNTGYEGDIRVPFVVRGPGVPAGRTVSALAGNTDVAPTLLDLAGARRPPIVDGRSLRPLLAGRRPSGWRSAYLLEHGTARGTHPAARYDGPGKPPDPYTPRTRTQFYLPVFTGLRTDRYLYLDYATGERELYDMERDPYQLHNLAAADPAEVERLTTWIGRLSDCAAAACRTAEARPPER</sequence>
<dbReference type="PANTHER" id="PTHR43108:SF8">
    <property type="entry name" value="SD21168P"/>
    <property type="match status" value="1"/>
</dbReference>
<dbReference type="EC" id="3.1.6.1" evidence="5"/>
<dbReference type="GO" id="GO:0008449">
    <property type="term" value="F:N-acetylglucosamine-6-sulfatase activity"/>
    <property type="evidence" value="ECO:0007669"/>
    <property type="project" value="InterPro"/>
</dbReference>
<dbReference type="PANTHER" id="PTHR43108">
    <property type="entry name" value="N-ACETYLGLUCOSAMINE-6-SULFATASE FAMILY MEMBER"/>
    <property type="match status" value="1"/>
</dbReference>
<evidence type="ECO:0000256" key="3">
    <source>
        <dbReference type="SAM" id="SignalP"/>
    </source>
</evidence>
<evidence type="ECO:0000313" key="5">
    <source>
        <dbReference type="EMBL" id="POM27438.1"/>
    </source>
</evidence>
<feature type="region of interest" description="Disordered" evidence="2">
    <location>
        <begin position="241"/>
        <end position="263"/>
    </location>
</feature>
<evidence type="ECO:0000259" key="4">
    <source>
        <dbReference type="Pfam" id="PF00884"/>
    </source>
</evidence>
<gene>
    <name evidence="5" type="ORF">BTM25_18520</name>
</gene>
<feature type="modified residue" description="3-oxoalanine (Cys)" evidence="1">
    <location>
        <position position="76"/>
    </location>
</feature>
<dbReference type="SUPFAM" id="SSF53649">
    <property type="entry name" value="Alkaline phosphatase-like"/>
    <property type="match status" value="1"/>
</dbReference>
<feature type="domain" description="Sulfatase N-terminal" evidence="4">
    <location>
        <begin position="34"/>
        <end position="368"/>
    </location>
</feature>
<evidence type="ECO:0000256" key="2">
    <source>
        <dbReference type="SAM" id="MobiDB-lite"/>
    </source>
</evidence>
<name>A0A2P4UQW3_9ACTN</name>
<comment type="PTM">
    <text evidence="1">The conversion to 3-oxoalanine (also known as C-formylglycine, FGly), of a serine or cysteine residue in prokaryotes and of a cysteine residue in eukaryotes, is critical for catalytic activity.</text>
</comment>
<proteinExistence type="predicted"/>
<comment type="caution">
    <text evidence="5">The sequence shown here is derived from an EMBL/GenBank/DDBJ whole genome shotgun (WGS) entry which is preliminary data.</text>
</comment>
<dbReference type="Gene3D" id="3.40.720.10">
    <property type="entry name" value="Alkaline Phosphatase, subunit A"/>
    <property type="match status" value="1"/>
</dbReference>
<protein>
    <submittedName>
        <fullName evidence="5">Arylsulfatase</fullName>
        <ecNumber evidence="5">3.1.6.1</ecNumber>
    </submittedName>
</protein>
<dbReference type="CDD" id="cd16147">
    <property type="entry name" value="G6S"/>
    <property type="match status" value="1"/>
</dbReference>
<dbReference type="RefSeq" id="WP_103562256.1">
    <property type="nucleotide sequence ID" value="NZ_MTBP01000001.1"/>
</dbReference>
<dbReference type="InterPro" id="IPR017850">
    <property type="entry name" value="Alkaline_phosphatase_core_sf"/>
</dbReference>
<dbReference type="PROSITE" id="PS51257">
    <property type="entry name" value="PROKAR_LIPOPROTEIN"/>
    <property type="match status" value="1"/>
</dbReference>
<dbReference type="AlphaFoldDB" id="A0A2P4UQW3"/>
<organism evidence="5 6">
    <name type="scientific">Actinomadura rubteroloni</name>
    <dbReference type="NCBI Taxonomy" id="1926885"/>
    <lineage>
        <taxon>Bacteria</taxon>
        <taxon>Bacillati</taxon>
        <taxon>Actinomycetota</taxon>
        <taxon>Actinomycetes</taxon>
        <taxon>Streptosporangiales</taxon>
        <taxon>Thermomonosporaceae</taxon>
        <taxon>Actinomadura</taxon>
    </lineage>
</organism>
<reference evidence="5 6" key="1">
    <citation type="journal article" date="2017" name="Chemistry">
        <title>Isolation, Biosynthesis and Chemical Modifications of Rubterolones A-F: Rare Tropolone Alkaloids from Actinomadura sp. 5-2.</title>
        <authorList>
            <person name="Guo H."/>
            <person name="Benndorf R."/>
            <person name="Leichnitz D."/>
            <person name="Klassen J.L."/>
            <person name="Vollmers J."/>
            <person name="Gorls H."/>
            <person name="Steinacker M."/>
            <person name="Weigel C."/>
            <person name="Dahse H.M."/>
            <person name="Kaster A.K."/>
            <person name="de Beer Z.W."/>
            <person name="Poulsen M."/>
            <person name="Beemelmanns C."/>
        </authorList>
    </citation>
    <scope>NUCLEOTIDE SEQUENCE [LARGE SCALE GENOMIC DNA]</scope>
    <source>
        <strain evidence="5 6">5-2</strain>
    </source>
</reference>
<feature type="chain" id="PRO_5039252673" evidence="3">
    <location>
        <begin position="21"/>
        <end position="503"/>
    </location>
</feature>
<evidence type="ECO:0000313" key="6">
    <source>
        <dbReference type="Proteomes" id="UP000242367"/>
    </source>
</evidence>
<dbReference type="PIRSF" id="PIRSF036666">
    <property type="entry name" value="G6S"/>
    <property type="match status" value="1"/>
</dbReference>
<dbReference type="EMBL" id="MTBP01000001">
    <property type="protein sequence ID" value="POM27438.1"/>
    <property type="molecule type" value="Genomic_DNA"/>
</dbReference>
<dbReference type="GO" id="GO:0030203">
    <property type="term" value="P:glycosaminoglycan metabolic process"/>
    <property type="evidence" value="ECO:0007669"/>
    <property type="project" value="InterPro"/>
</dbReference>
<accession>A0A2P4UQW3</accession>
<feature type="region of interest" description="Disordered" evidence="2">
    <location>
        <begin position="405"/>
        <end position="425"/>
    </location>
</feature>
<dbReference type="Proteomes" id="UP000242367">
    <property type="component" value="Unassembled WGS sequence"/>
</dbReference>
<feature type="signal peptide" evidence="3">
    <location>
        <begin position="1"/>
        <end position="20"/>
    </location>
</feature>
<dbReference type="InterPro" id="IPR012251">
    <property type="entry name" value="GlcNAc_6-SO4ase"/>
</dbReference>
<dbReference type="GO" id="GO:0004065">
    <property type="term" value="F:arylsulfatase activity"/>
    <property type="evidence" value="ECO:0007669"/>
    <property type="project" value="UniProtKB-EC"/>
</dbReference>
<dbReference type="Pfam" id="PF00884">
    <property type="entry name" value="Sulfatase"/>
    <property type="match status" value="1"/>
</dbReference>
<dbReference type="InterPro" id="IPR000917">
    <property type="entry name" value="Sulfatase_N"/>
</dbReference>
<keyword evidence="5" id="KW-0378">Hydrolase</keyword>
<evidence type="ECO:0000256" key="1">
    <source>
        <dbReference type="PIRSR" id="PIRSR036666-50"/>
    </source>
</evidence>
<keyword evidence="6" id="KW-1185">Reference proteome</keyword>
<keyword evidence="3" id="KW-0732">Signal</keyword>